<name>A0A7W9PIG5_9NOCA</name>
<gene>
    <name evidence="1" type="ORF">BJY24_005691</name>
</gene>
<protein>
    <submittedName>
        <fullName evidence="1">Uncharacterized protein</fullName>
    </submittedName>
</protein>
<evidence type="ECO:0000313" key="1">
    <source>
        <dbReference type="EMBL" id="MBB5916779.1"/>
    </source>
</evidence>
<reference evidence="1 2" key="1">
    <citation type="submission" date="2020-08" db="EMBL/GenBank/DDBJ databases">
        <title>Sequencing the genomes of 1000 actinobacteria strains.</title>
        <authorList>
            <person name="Klenk H.-P."/>
        </authorList>
    </citation>
    <scope>NUCLEOTIDE SEQUENCE [LARGE SCALE GENOMIC DNA]</scope>
    <source>
        <strain evidence="1 2">DSM 43582</strain>
    </source>
</reference>
<evidence type="ECO:0000313" key="2">
    <source>
        <dbReference type="Proteomes" id="UP000540412"/>
    </source>
</evidence>
<accession>A0A7W9PIG5</accession>
<dbReference type="EMBL" id="JACHIT010000002">
    <property type="protein sequence ID" value="MBB5916779.1"/>
    <property type="molecule type" value="Genomic_DNA"/>
</dbReference>
<dbReference type="Proteomes" id="UP000540412">
    <property type="component" value="Unassembled WGS sequence"/>
</dbReference>
<sequence>MPESGPLITAADITGGIGQVNEVTLLDQRHQVTLRYHLRIDDYLSQSTYVVEVFSPDRLAWQTVWAIAPGTYRYVEDGPDDPVRVVDPHSPFIASPFNSNLEMKRSSWQKIIGALADQAHAILPALRHTLPALWPAVSESTDSDGTAVIAIHTQALGAGRRCRVYVDTMPVFDAVPERGDHDVDLLDGYIDDLLRRRADDAAL</sequence>
<dbReference type="AlphaFoldDB" id="A0A7W9PIG5"/>
<organism evidence="1 2">
    <name type="scientific">Nocardia transvalensis</name>
    <dbReference type="NCBI Taxonomy" id="37333"/>
    <lineage>
        <taxon>Bacteria</taxon>
        <taxon>Bacillati</taxon>
        <taxon>Actinomycetota</taxon>
        <taxon>Actinomycetes</taxon>
        <taxon>Mycobacteriales</taxon>
        <taxon>Nocardiaceae</taxon>
        <taxon>Nocardia</taxon>
    </lineage>
</organism>
<proteinExistence type="predicted"/>
<comment type="caution">
    <text evidence="1">The sequence shown here is derived from an EMBL/GenBank/DDBJ whole genome shotgun (WGS) entry which is preliminary data.</text>
</comment>
<dbReference type="RefSeq" id="WP_040754056.1">
    <property type="nucleotide sequence ID" value="NZ_JACHIT010000002.1"/>
</dbReference>
<keyword evidence="2" id="KW-1185">Reference proteome</keyword>